<dbReference type="Gene3D" id="3.90.1010.20">
    <property type="match status" value="1"/>
</dbReference>
<sequence>MKRAIPVLLLTIAGLVPLWRYEPQAETTTVAAAEVPADSGAGSGSGSTAAGRVVAGEVQETRYGQVQVQLTYEGDRITAVTMLKQPGSAPTRQAVPVLVEETLEAQSAEVDSVSGATTTSAAYVKSLQSAIDSAE</sequence>
<dbReference type="SMART" id="SM00900">
    <property type="entry name" value="FMN_bind"/>
    <property type="match status" value="1"/>
</dbReference>
<dbReference type="GO" id="GO:0016020">
    <property type="term" value="C:membrane"/>
    <property type="evidence" value="ECO:0007669"/>
    <property type="project" value="InterPro"/>
</dbReference>
<evidence type="ECO:0000313" key="3">
    <source>
        <dbReference type="Proteomes" id="UP000677152"/>
    </source>
</evidence>
<reference evidence="2" key="1">
    <citation type="submission" date="2021-04" db="EMBL/GenBank/DDBJ databases">
        <title>Genomic sequence of Actinosynnema pretiosum subsp. pretiosum ATCC 31280 (C-14919).</title>
        <authorList>
            <person name="Bai L."/>
            <person name="Wang X."/>
            <person name="Xiao Y."/>
        </authorList>
    </citation>
    <scope>NUCLEOTIDE SEQUENCE</scope>
    <source>
        <strain evidence="2">ATCC 31280</strain>
    </source>
</reference>
<gene>
    <name evidence="2" type="ORF">KCV87_18625</name>
</gene>
<dbReference type="EMBL" id="CP073249">
    <property type="protein sequence ID" value="QUF01579.1"/>
    <property type="molecule type" value="Genomic_DNA"/>
</dbReference>
<evidence type="ECO:0000259" key="1">
    <source>
        <dbReference type="SMART" id="SM00900"/>
    </source>
</evidence>
<dbReference type="GO" id="GO:0010181">
    <property type="term" value="F:FMN binding"/>
    <property type="evidence" value="ECO:0007669"/>
    <property type="project" value="InterPro"/>
</dbReference>
<dbReference type="InterPro" id="IPR007329">
    <property type="entry name" value="FMN-bd"/>
</dbReference>
<protein>
    <submittedName>
        <fullName evidence="2">FMN-binding protein</fullName>
    </submittedName>
</protein>
<evidence type="ECO:0000313" key="2">
    <source>
        <dbReference type="EMBL" id="QUF01579.1"/>
    </source>
</evidence>
<name>A0AA45R1D5_9PSEU</name>
<proteinExistence type="predicted"/>
<dbReference type="AlphaFoldDB" id="A0AA45R1D5"/>
<feature type="domain" description="FMN-binding" evidence="1">
    <location>
        <begin position="62"/>
        <end position="134"/>
    </location>
</feature>
<dbReference type="Proteomes" id="UP000677152">
    <property type="component" value="Chromosome"/>
</dbReference>
<organism evidence="2 3">
    <name type="scientific">Actinosynnema pretiosum subsp. pretiosum</name>
    <dbReference type="NCBI Taxonomy" id="103721"/>
    <lineage>
        <taxon>Bacteria</taxon>
        <taxon>Bacillati</taxon>
        <taxon>Actinomycetota</taxon>
        <taxon>Actinomycetes</taxon>
        <taxon>Pseudonocardiales</taxon>
        <taxon>Pseudonocardiaceae</taxon>
        <taxon>Actinosynnema</taxon>
    </lineage>
</organism>
<accession>A0AA45R1D5</accession>
<dbReference type="Pfam" id="PF04205">
    <property type="entry name" value="FMN_bind"/>
    <property type="match status" value="1"/>
</dbReference>